<name>A0AAU7EJ09_9FLAO</name>
<proteinExistence type="predicted"/>
<dbReference type="RefSeq" id="WP_348636606.1">
    <property type="nucleotide sequence ID" value="NZ_CP155618.1"/>
</dbReference>
<evidence type="ECO:0008006" key="3">
    <source>
        <dbReference type="Google" id="ProtNLM"/>
    </source>
</evidence>
<gene>
    <name evidence="1" type="ORF">QLS71_003600</name>
</gene>
<organism evidence="1 2">
    <name type="scientific">Mariniflexile litorale</name>
    <dbReference type="NCBI Taxonomy" id="3045158"/>
    <lineage>
        <taxon>Bacteria</taxon>
        <taxon>Pseudomonadati</taxon>
        <taxon>Bacteroidota</taxon>
        <taxon>Flavobacteriia</taxon>
        <taxon>Flavobacteriales</taxon>
        <taxon>Flavobacteriaceae</taxon>
        <taxon>Mariniflexile</taxon>
    </lineage>
</organism>
<accession>A0AAU7EJ09</accession>
<evidence type="ECO:0000313" key="2">
    <source>
        <dbReference type="Proteomes" id="UP001224325"/>
    </source>
</evidence>
<dbReference type="AlphaFoldDB" id="A0AAU7EJ09"/>
<dbReference type="KEGG" id="mlil:QLS71_003600"/>
<protein>
    <recommendedName>
        <fullName evidence="3">YD repeat-containing protein</fullName>
    </recommendedName>
</protein>
<dbReference type="PROSITE" id="PS51257">
    <property type="entry name" value="PROKAR_LIPOPROTEIN"/>
    <property type="match status" value="1"/>
</dbReference>
<sequence length="280" mass="33090">MGVKKPMYTKKFIILLFLLTACKNHKYLFNSEAIKSDAKKIESISYSVDTNHTTIKTDSTSIKCEELFDKKGRIHKTLIFDTKGNYDLWIDFKYSKKGTLIKKSCFNNDSTINYFSTYEYGKNTIRQKNYNKEKQEIIERLNKYDKKRNLLEISQISNDSSVITSIIFFDKKGKITKIKKYKNPNQLSSITNNTYDTNGNLIEKLNKNISMKIAYQNIYSYDKNGNQTSIKNYKIKNNDTTLRFIKEIENTYNKKQKLIKSTMKSNQKATTYINEWFYFY</sequence>
<evidence type="ECO:0000313" key="1">
    <source>
        <dbReference type="EMBL" id="XBL15108.1"/>
    </source>
</evidence>
<keyword evidence="2" id="KW-1185">Reference proteome</keyword>
<dbReference type="Gene3D" id="2.180.10.10">
    <property type="entry name" value="RHS repeat-associated core"/>
    <property type="match status" value="1"/>
</dbReference>
<reference evidence="1" key="1">
    <citation type="submission" date="2024-04" db="EMBL/GenBank/DDBJ databases">
        <title>Mariniflexile litorale, isolated from the shallow sediments of the Sea of Japan.</title>
        <authorList>
            <person name="Romanenko L."/>
            <person name="Isaeva M."/>
        </authorList>
    </citation>
    <scope>NUCLEOTIDE SEQUENCE [LARGE SCALE GENOMIC DNA]</scope>
    <source>
        <strain evidence="1">KMM 9835</strain>
    </source>
</reference>
<dbReference type="Proteomes" id="UP001224325">
    <property type="component" value="Chromosome"/>
</dbReference>
<dbReference type="EMBL" id="CP155618">
    <property type="protein sequence ID" value="XBL15108.1"/>
    <property type="molecule type" value="Genomic_DNA"/>
</dbReference>